<dbReference type="InterPro" id="IPR027417">
    <property type="entry name" value="P-loop_NTPase"/>
</dbReference>
<dbReference type="Pfam" id="PF00271">
    <property type="entry name" value="Helicase_C"/>
    <property type="match status" value="1"/>
</dbReference>
<proteinExistence type="predicted"/>
<dbReference type="PROSITE" id="PS51194">
    <property type="entry name" value="HELICASE_CTER"/>
    <property type="match status" value="1"/>
</dbReference>
<gene>
    <name evidence="3" type="ORF">M0K77_002409</name>
    <name evidence="2" type="ORF">M0K77_RS12045</name>
</gene>
<evidence type="ECO:0000259" key="1">
    <source>
        <dbReference type="PROSITE" id="PS51194"/>
    </source>
</evidence>
<organism evidence="2">
    <name type="scientific">Providencia rettgeri</name>
    <dbReference type="NCBI Taxonomy" id="587"/>
    <lineage>
        <taxon>Bacteria</taxon>
        <taxon>Pseudomonadati</taxon>
        <taxon>Pseudomonadota</taxon>
        <taxon>Gammaproteobacteria</taxon>
        <taxon>Enterobacterales</taxon>
        <taxon>Morganellaceae</taxon>
        <taxon>Providencia</taxon>
    </lineage>
</organism>
<evidence type="ECO:0000313" key="2">
    <source>
        <dbReference type="EMBL" id="ELR5217894.1"/>
    </source>
</evidence>
<evidence type="ECO:0000313" key="3">
    <source>
        <dbReference type="EMBL" id="EMR4590081.1"/>
    </source>
</evidence>
<feature type="domain" description="Helicase C-terminal" evidence="1">
    <location>
        <begin position="762"/>
        <end position="920"/>
    </location>
</feature>
<comment type="caution">
    <text evidence="2">The sequence shown here is derived from an EMBL/GenBank/DDBJ whole genome shotgun (WGS) entry which is preliminary data.</text>
</comment>
<reference evidence="2" key="1">
    <citation type="submission" date="2023-10" db="EMBL/GenBank/DDBJ databases">
        <authorList>
            <consortium name="Clinical and Environmental Microbiology Branch: Whole genome sequencing antimicrobial resistance pathogens in the healthcare setting"/>
        </authorList>
    </citation>
    <scope>NUCLEOTIDE SEQUENCE</scope>
    <source>
        <strain evidence="2">2020QW-00022</strain>
    </source>
</reference>
<dbReference type="CDD" id="cd18785">
    <property type="entry name" value="SF2_C"/>
    <property type="match status" value="1"/>
</dbReference>
<name>A0AAD2ZIL3_PRORE</name>
<accession>A0AAD2ZIL3</accession>
<dbReference type="EMBL" id="ABEXCJ050000003">
    <property type="protein sequence ID" value="EMR4590081.1"/>
    <property type="molecule type" value="Genomic_DNA"/>
</dbReference>
<dbReference type="EMBL" id="ABEXCJ040000003">
    <property type="protein sequence ID" value="ELR5217894.1"/>
    <property type="molecule type" value="Genomic_DNA"/>
</dbReference>
<sequence>MSSSGFECARAQLIEYVRAQLVGPAQGVREEIKDAPHKRYLLGTLFPPTVAFDESDESQGEDSTTEALSNDFKPSSMAMSFAAQRSSEFKVEISAAKYTRDQLSAWKREPLEFSFTLDIGCRNVEPISIFNGNAHIDISIRPYMSGQIVTIALSNQTRSGELLDPRDCFFQCKLNATIQKGAFLEYPNSDRFKLDDEQKELALTYRNRVAWGVGHGVAVGWNVNESERIPYELYTDVMPCHEVKGFTTELDHKKNPELKENMLSIHRIADMDAVSDQTLLSDFKLLVDAYSNWAKELEHEILDLRYNNAKNRVISRIKNAVQRMYSGINLLGENSYSMQAFRFANKAMLMQMLHSGSKFAGSAKQRDWGYQTPEYFSSDYVGKFNWRPFQLAFQLLVLESLIPNKSEKFSESHDDVDLLWFPTGGGKTEAYLAVAAWEMIYRRLKFGANGGGTAVIKRYTLRLLTSQQFQRAGSLICALEILRKENTELLGKEKFSLGLWVGSASAPNSYKDAYGAYKNERDAEVPENPFQLQVCPWCGTSIFPKKYSENEKDYGVRCNQHSVFEFICPSSGCEFHQHLPIQVVDEALYEAPPSLLIGTIDKFARLTWKAEASAFFGGNAQRPPSLIIQDELHLISGPLGTIAGIYEAGFDSIIESLAYKPKVIAATATIRSASQQVNRLFGRKVSVFPPSGTDEADSFFSKEDHSNPGRLYIGVMPAGHTGQTGLVQLGAALLQAPQQLGFSDVVLDSYWTLPVYHNSRRELGKTMTLARDDIPARIGIIANEAKCADARDINSVEELSANVKGPRIPEILAKLEKELGSGEEVVDVLPCTNMISVGVDIGRLGMMLIVGQPKTTAEYIQASSRVGRKKSRPAGIVFTLYSATKPRDRSHYESFKNYHQALYRYVEPTSVTPWAMPAVERALHASLIALVRMTGYLKDNKSAKDFDKNDPQFVKLKKIFKRRIEQSMYGMDSTEKTKVFDYLNDIIETWHFKANCSEELLSLYSSEGAGKQFKPLIKPFNAGNSESDVWNTLNSMRSVDTETHILVRGENND</sequence>
<dbReference type="InterPro" id="IPR001650">
    <property type="entry name" value="Helicase_C-like"/>
</dbReference>
<dbReference type="AlphaFoldDB" id="A0AAD2ZIL3"/>
<dbReference type="SUPFAM" id="SSF52540">
    <property type="entry name" value="P-loop containing nucleoside triphosphate hydrolases"/>
    <property type="match status" value="1"/>
</dbReference>
<dbReference type="Gene3D" id="3.40.50.300">
    <property type="entry name" value="P-loop containing nucleotide triphosphate hydrolases"/>
    <property type="match status" value="2"/>
</dbReference>
<protein>
    <recommendedName>
        <fullName evidence="1">Helicase C-terminal domain-containing protein</fullName>
    </recommendedName>
</protein>